<reference evidence="2" key="1">
    <citation type="submission" date="2022-11" db="UniProtKB">
        <authorList>
            <consortium name="WormBaseParasite"/>
        </authorList>
    </citation>
    <scope>IDENTIFICATION</scope>
</reference>
<accession>A0A915JVA0</accession>
<dbReference type="Proteomes" id="UP000887565">
    <property type="component" value="Unplaced"/>
</dbReference>
<keyword evidence="1" id="KW-1185">Reference proteome</keyword>
<dbReference type="WBParaSite" id="nRc.2.0.1.t30231-RA">
    <property type="protein sequence ID" value="nRc.2.0.1.t30231-RA"/>
    <property type="gene ID" value="nRc.2.0.1.g30231"/>
</dbReference>
<dbReference type="AlphaFoldDB" id="A0A915JVA0"/>
<sequence length="256" mass="28906">MLKNIFFVRNIKSQKTDQSGHQMDNSSCFLTILYRASLKDLAVKCMFNQIDTVVEESITDYPNEPLILLNLASQIPLVQMQEPPPLVPGDVNAQMGLSQYLVVKNLVPLVPDKQVFIAENNEKKYLVQFQPYTCTCGVCQRHHILAARISCGLKTKSLDMEKKNDIVDDINEDDLVLEGNTATEETTTDTLNCKCNGASKALLIAWDLGQSPNCKGYYHQDCGNVSMAIYFKKRKPKPYWECSACFQITCFCWALL</sequence>
<name>A0A915JVA0_ROMCU</name>
<protein>
    <submittedName>
        <fullName evidence="2">Uncharacterized protein</fullName>
    </submittedName>
</protein>
<evidence type="ECO:0000313" key="2">
    <source>
        <dbReference type="WBParaSite" id="nRc.2.0.1.t30231-RA"/>
    </source>
</evidence>
<evidence type="ECO:0000313" key="1">
    <source>
        <dbReference type="Proteomes" id="UP000887565"/>
    </source>
</evidence>
<proteinExistence type="predicted"/>
<organism evidence="1 2">
    <name type="scientific">Romanomermis culicivorax</name>
    <name type="common">Nematode worm</name>
    <dbReference type="NCBI Taxonomy" id="13658"/>
    <lineage>
        <taxon>Eukaryota</taxon>
        <taxon>Metazoa</taxon>
        <taxon>Ecdysozoa</taxon>
        <taxon>Nematoda</taxon>
        <taxon>Enoplea</taxon>
        <taxon>Dorylaimia</taxon>
        <taxon>Mermithida</taxon>
        <taxon>Mermithoidea</taxon>
        <taxon>Mermithidae</taxon>
        <taxon>Romanomermis</taxon>
    </lineage>
</organism>